<proteinExistence type="predicted"/>
<evidence type="ECO:0000256" key="1">
    <source>
        <dbReference type="SAM" id="SignalP"/>
    </source>
</evidence>
<comment type="caution">
    <text evidence="2">The sequence shown here is derived from an EMBL/GenBank/DDBJ whole genome shotgun (WGS) entry which is preliminary data.</text>
</comment>
<dbReference type="EMBL" id="QKYT01000644">
    <property type="protein sequence ID" value="RIA82637.1"/>
    <property type="molecule type" value="Genomic_DNA"/>
</dbReference>
<evidence type="ECO:0000313" key="3">
    <source>
        <dbReference type="Proteomes" id="UP000265703"/>
    </source>
</evidence>
<keyword evidence="1" id="KW-0732">Signal</keyword>
<evidence type="ECO:0000313" key="2">
    <source>
        <dbReference type="EMBL" id="RIA82637.1"/>
    </source>
</evidence>
<keyword evidence="3" id="KW-1185">Reference proteome</keyword>
<organism evidence="2 3">
    <name type="scientific">Glomus cerebriforme</name>
    <dbReference type="NCBI Taxonomy" id="658196"/>
    <lineage>
        <taxon>Eukaryota</taxon>
        <taxon>Fungi</taxon>
        <taxon>Fungi incertae sedis</taxon>
        <taxon>Mucoromycota</taxon>
        <taxon>Glomeromycotina</taxon>
        <taxon>Glomeromycetes</taxon>
        <taxon>Glomerales</taxon>
        <taxon>Glomeraceae</taxon>
        <taxon>Glomus</taxon>
    </lineage>
</organism>
<feature type="chain" id="PRO_5017367787" evidence="1">
    <location>
        <begin position="23"/>
        <end position="147"/>
    </location>
</feature>
<dbReference type="Proteomes" id="UP000265703">
    <property type="component" value="Unassembled WGS sequence"/>
</dbReference>
<dbReference type="AlphaFoldDB" id="A0A397SF87"/>
<protein>
    <submittedName>
        <fullName evidence="2">Uncharacterized protein</fullName>
    </submittedName>
</protein>
<sequence length="147" mass="16318">MDLLFQLLILCSVSIQIQIVIGKTLVTKIAGTSKVVIEQGAITTTKASSNDQLVFNNQEDFCQVYAKGECPKILSLETRSLTNTCVNILKQMQSYMGLDNPDAAEDEEFVDHDLDGDDDDEVMDDEIDEDGFLRNPIDEQIVNNLGN</sequence>
<reference evidence="2 3" key="1">
    <citation type="submission" date="2018-06" db="EMBL/GenBank/DDBJ databases">
        <title>Comparative genomics reveals the genomic features of Rhizophagus irregularis, R. cerebriforme, R. diaphanum and Gigaspora rosea, and their symbiotic lifestyle signature.</title>
        <authorList>
            <person name="Morin E."/>
            <person name="San Clemente H."/>
            <person name="Chen E.C.H."/>
            <person name="De La Providencia I."/>
            <person name="Hainaut M."/>
            <person name="Kuo A."/>
            <person name="Kohler A."/>
            <person name="Murat C."/>
            <person name="Tang N."/>
            <person name="Roy S."/>
            <person name="Loubradou J."/>
            <person name="Henrissat B."/>
            <person name="Grigoriev I.V."/>
            <person name="Corradi N."/>
            <person name="Roux C."/>
            <person name="Martin F.M."/>
        </authorList>
    </citation>
    <scope>NUCLEOTIDE SEQUENCE [LARGE SCALE GENOMIC DNA]</scope>
    <source>
        <strain evidence="2 3">DAOM 227022</strain>
    </source>
</reference>
<feature type="signal peptide" evidence="1">
    <location>
        <begin position="1"/>
        <end position="22"/>
    </location>
</feature>
<accession>A0A397SF87</accession>
<gene>
    <name evidence="2" type="ORF">C1645_787883</name>
</gene>
<name>A0A397SF87_9GLOM</name>